<protein>
    <submittedName>
        <fullName evidence="1">HEAT repeat domain-containing protein</fullName>
    </submittedName>
</protein>
<organism evidence="1 2">
    <name type="scientific">Desulfovibrio porci</name>
    <dbReference type="NCBI Taxonomy" id="2605782"/>
    <lineage>
        <taxon>Bacteria</taxon>
        <taxon>Pseudomonadati</taxon>
        <taxon>Thermodesulfobacteriota</taxon>
        <taxon>Desulfovibrionia</taxon>
        <taxon>Desulfovibrionales</taxon>
        <taxon>Desulfovibrionaceae</taxon>
        <taxon>Desulfovibrio</taxon>
    </lineage>
</organism>
<keyword evidence="2" id="KW-1185">Reference proteome</keyword>
<dbReference type="RefSeq" id="WP_154513073.1">
    <property type="nucleotide sequence ID" value="NZ_JAXELC010000012.1"/>
</dbReference>
<dbReference type="Gene3D" id="1.25.10.10">
    <property type="entry name" value="Leucine-rich Repeat Variant"/>
    <property type="match status" value="1"/>
</dbReference>
<dbReference type="SUPFAM" id="SSF48371">
    <property type="entry name" value="ARM repeat"/>
    <property type="match status" value="1"/>
</dbReference>
<accession>A0A6L5XQ97</accession>
<sequence>MPRMRSAKQQLKQYLQSPQWREHLDEITAGGAAHVGPLFSFLLLGPQTMHRAATALGLTTARLAEREPEAARNIIRRFMWHMNEESGNIGWGIPEAFGESLAASPLLAKDFHRVLASYIIDLGRDDNYCDNDLLRRSCYWAIGRLAQARPELCVAARPWLRKGLEDKDVICRGMAAWALGRLPPDLMDAPALRRLADAGHDESCELFDGDRIYEKSVSGLAREALERVVPAGTA</sequence>
<dbReference type="InterPro" id="IPR016024">
    <property type="entry name" value="ARM-type_fold"/>
</dbReference>
<dbReference type="AlphaFoldDB" id="A0A6L5XQ97"/>
<comment type="caution">
    <text evidence="1">The sequence shown here is derived from an EMBL/GenBank/DDBJ whole genome shotgun (WGS) entry which is preliminary data.</text>
</comment>
<evidence type="ECO:0000313" key="2">
    <source>
        <dbReference type="Proteomes" id="UP000477488"/>
    </source>
</evidence>
<gene>
    <name evidence="1" type="ORF">FYJ44_13685</name>
</gene>
<dbReference type="InterPro" id="IPR054701">
    <property type="entry name" value="DVU0298-like"/>
</dbReference>
<dbReference type="NCBIfam" id="NF045662">
    <property type="entry name" value="DVU0298_fam"/>
    <property type="match status" value="1"/>
</dbReference>
<dbReference type="Proteomes" id="UP000477488">
    <property type="component" value="Unassembled WGS sequence"/>
</dbReference>
<dbReference type="EMBL" id="VUMH01000020">
    <property type="protein sequence ID" value="MSS29049.1"/>
    <property type="molecule type" value="Genomic_DNA"/>
</dbReference>
<proteinExistence type="predicted"/>
<reference evidence="1 2" key="1">
    <citation type="submission" date="2019-09" db="EMBL/GenBank/DDBJ databases">
        <title>In-depth cultivation of the pig gut microbiome towards novel bacterial diversity and tailored functional studies.</title>
        <authorList>
            <person name="Wylensek D."/>
            <person name="Hitch T.C.A."/>
            <person name="Clavel T."/>
        </authorList>
    </citation>
    <scope>NUCLEOTIDE SEQUENCE [LARGE SCALE GENOMIC DNA]</scope>
    <source>
        <strain evidence="1 2">PG-178-WT-4</strain>
    </source>
</reference>
<dbReference type="InterPro" id="IPR011989">
    <property type="entry name" value="ARM-like"/>
</dbReference>
<dbReference type="Pfam" id="PF13513">
    <property type="entry name" value="HEAT_EZ"/>
    <property type="match status" value="1"/>
</dbReference>
<evidence type="ECO:0000313" key="1">
    <source>
        <dbReference type="EMBL" id="MSS29049.1"/>
    </source>
</evidence>
<name>A0A6L5XQ97_9BACT</name>